<organism evidence="2 3">
    <name type="scientific">Mya arenaria</name>
    <name type="common">Soft-shell clam</name>
    <dbReference type="NCBI Taxonomy" id="6604"/>
    <lineage>
        <taxon>Eukaryota</taxon>
        <taxon>Metazoa</taxon>
        <taxon>Spiralia</taxon>
        <taxon>Lophotrochozoa</taxon>
        <taxon>Mollusca</taxon>
        <taxon>Bivalvia</taxon>
        <taxon>Autobranchia</taxon>
        <taxon>Heteroconchia</taxon>
        <taxon>Euheterodonta</taxon>
        <taxon>Imparidentia</taxon>
        <taxon>Neoheterodontei</taxon>
        <taxon>Myida</taxon>
        <taxon>Myoidea</taxon>
        <taxon>Myidae</taxon>
        <taxon>Mya</taxon>
    </lineage>
</organism>
<accession>A0ABY7G200</accession>
<sequence>MRGRGRRGFNPYNSRGRGFRGRNGFQARTESQSMTKNGKFPQKKLQDYVKNWKKITSDENVLDIIEHCHIEFIKGENPKNSICYRSKFSKTEEQVIS</sequence>
<dbReference type="Proteomes" id="UP001164746">
    <property type="component" value="Chromosome 15"/>
</dbReference>
<evidence type="ECO:0000256" key="1">
    <source>
        <dbReference type="SAM" id="MobiDB-lite"/>
    </source>
</evidence>
<reference evidence="2" key="1">
    <citation type="submission" date="2022-11" db="EMBL/GenBank/DDBJ databases">
        <title>Centuries of genome instability and evolution in soft-shell clam transmissible cancer (bioRxiv).</title>
        <authorList>
            <person name="Hart S.F.M."/>
            <person name="Yonemitsu M.A."/>
            <person name="Giersch R.M."/>
            <person name="Beal B.F."/>
            <person name="Arriagada G."/>
            <person name="Davis B.W."/>
            <person name="Ostrander E.A."/>
            <person name="Goff S.P."/>
            <person name="Metzger M.J."/>
        </authorList>
    </citation>
    <scope>NUCLEOTIDE SEQUENCE</scope>
    <source>
        <strain evidence="2">MELC-2E11</strain>
        <tissue evidence="2">Siphon/mantle</tissue>
    </source>
</reference>
<name>A0ABY7G200_MYAAR</name>
<feature type="region of interest" description="Disordered" evidence="1">
    <location>
        <begin position="1"/>
        <end position="42"/>
    </location>
</feature>
<evidence type="ECO:0000313" key="2">
    <source>
        <dbReference type="EMBL" id="WAR28488.1"/>
    </source>
</evidence>
<evidence type="ECO:0000313" key="3">
    <source>
        <dbReference type="Proteomes" id="UP001164746"/>
    </source>
</evidence>
<protein>
    <submittedName>
        <fullName evidence="2">Uncharacterized protein</fullName>
    </submittedName>
</protein>
<feature type="compositionally biased region" description="Polar residues" evidence="1">
    <location>
        <begin position="26"/>
        <end position="36"/>
    </location>
</feature>
<keyword evidence="3" id="KW-1185">Reference proteome</keyword>
<proteinExistence type="predicted"/>
<dbReference type="EMBL" id="CP111026">
    <property type="protein sequence ID" value="WAR28488.1"/>
    <property type="molecule type" value="Genomic_DNA"/>
</dbReference>
<gene>
    <name evidence="2" type="ORF">MAR_014192</name>
</gene>